<dbReference type="GO" id="GO:0005634">
    <property type="term" value="C:nucleus"/>
    <property type="evidence" value="ECO:0007669"/>
    <property type="project" value="UniProtKB-SubCell"/>
</dbReference>
<dbReference type="PANTHER" id="PTHR46481">
    <property type="entry name" value="ZINC FINGER BED DOMAIN-CONTAINING PROTEIN 4"/>
    <property type="match status" value="1"/>
</dbReference>
<gene>
    <name evidence="7" type="ORF">OESDEN_18047</name>
</gene>
<feature type="region of interest" description="Disordered" evidence="6">
    <location>
        <begin position="74"/>
        <end position="102"/>
    </location>
</feature>
<evidence type="ECO:0000256" key="1">
    <source>
        <dbReference type="ARBA" id="ARBA00004123"/>
    </source>
</evidence>
<dbReference type="GO" id="GO:0008270">
    <property type="term" value="F:zinc ion binding"/>
    <property type="evidence" value="ECO:0007669"/>
    <property type="project" value="UniProtKB-KW"/>
</dbReference>
<evidence type="ECO:0000313" key="8">
    <source>
        <dbReference type="Proteomes" id="UP000053660"/>
    </source>
</evidence>
<dbReference type="OrthoDB" id="5840390at2759"/>
<evidence type="ECO:0000256" key="3">
    <source>
        <dbReference type="ARBA" id="ARBA00022771"/>
    </source>
</evidence>
<keyword evidence="8" id="KW-1185">Reference proteome</keyword>
<keyword evidence="3" id="KW-0863">Zinc-finger</keyword>
<keyword evidence="2" id="KW-0479">Metal-binding</keyword>
<reference evidence="7 8" key="1">
    <citation type="submission" date="2014-03" db="EMBL/GenBank/DDBJ databases">
        <title>Draft genome of the hookworm Oesophagostomum dentatum.</title>
        <authorList>
            <person name="Mitreva M."/>
        </authorList>
    </citation>
    <scope>NUCLEOTIDE SEQUENCE [LARGE SCALE GENOMIC DNA]</scope>
    <source>
        <strain evidence="7 8">OD-Hann</strain>
    </source>
</reference>
<accession>A0A0B1SEE3</accession>
<comment type="subcellular location">
    <subcellularLocation>
        <location evidence="1">Nucleus</location>
    </subcellularLocation>
</comment>
<feature type="non-terminal residue" evidence="7">
    <location>
        <position position="245"/>
    </location>
</feature>
<dbReference type="InterPro" id="IPR052035">
    <property type="entry name" value="ZnF_BED_domain_contain"/>
</dbReference>
<evidence type="ECO:0000256" key="4">
    <source>
        <dbReference type="ARBA" id="ARBA00022833"/>
    </source>
</evidence>
<evidence type="ECO:0000256" key="2">
    <source>
        <dbReference type="ARBA" id="ARBA00022723"/>
    </source>
</evidence>
<dbReference type="AlphaFoldDB" id="A0A0B1SEE3"/>
<dbReference type="Proteomes" id="UP000053660">
    <property type="component" value="Unassembled WGS sequence"/>
</dbReference>
<organism evidence="7 8">
    <name type="scientific">Oesophagostomum dentatum</name>
    <name type="common">Nodular worm</name>
    <dbReference type="NCBI Taxonomy" id="61180"/>
    <lineage>
        <taxon>Eukaryota</taxon>
        <taxon>Metazoa</taxon>
        <taxon>Ecdysozoa</taxon>
        <taxon>Nematoda</taxon>
        <taxon>Chromadorea</taxon>
        <taxon>Rhabditida</taxon>
        <taxon>Rhabditina</taxon>
        <taxon>Rhabditomorpha</taxon>
        <taxon>Strongyloidea</taxon>
        <taxon>Strongylidae</taxon>
        <taxon>Oesophagostomum</taxon>
    </lineage>
</organism>
<name>A0A0B1SEE3_OESDE</name>
<evidence type="ECO:0000313" key="7">
    <source>
        <dbReference type="EMBL" id="KHJ82261.1"/>
    </source>
</evidence>
<dbReference type="PANTHER" id="PTHR46481:SF10">
    <property type="entry name" value="ZINC FINGER BED DOMAIN-CONTAINING PROTEIN 39"/>
    <property type="match status" value="1"/>
</dbReference>
<protein>
    <submittedName>
        <fullName evidence="7">Uncharacterized protein</fullName>
    </submittedName>
</protein>
<evidence type="ECO:0000256" key="6">
    <source>
        <dbReference type="SAM" id="MobiDB-lite"/>
    </source>
</evidence>
<keyword evidence="5" id="KW-0539">Nucleus</keyword>
<evidence type="ECO:0000256" key="5">
    <source>
        <dbReference type="ARBA" id="ARBA00023242"/>
    </source>
</evidence>
<proteinExistence type="predicted"/>
<dbReference type="EMBL" id="KN580847">
    <property type="protein sequence ID" value="KHJ82261.1"/>
    <property type="molecule type" value="Genomic_DNA"/>
</dbReference>
<keyword evidence="4" id="KW-0862">Zinc</keyword>
<sequence length="245" mass="27503">MGKYSEFFMVFENMLICKTCNWAIPKPKDCTTSSLRHHLKKKHPELYSAFKDKDERTKTERSLAAERAVALAQGLQRNFKSEPETGGPGTSAPPAQQPPVNACTIPPMLNTWDPDREQWLLTDRAITQMICTAVLPPSILDNPGFRNLLAVTAPRYQLKPRAYFTENGLSNLYEEYYAKIKKMLDSANFVSLSSDVRYLPEGNDSLVIVTAHFIDSDMIPRFVVVAVTLVPGTPTSDDMKTLLSK</sequence>